<feature type="domain" description="OmpR/PhoB-type" evidence="4">
    <location>
        <begin position="29"/>
        <end position="127"/>
    </location>
</feature>
<reference evidence="5 6" key="1">
    <citation type="submission" date="2024-05" db="EMBL/GenBank/DDBJ databases">
        <authorList>
            <person name="Liu Q."/>
            <person name="Xin Y.-H."/>
        </authorList>
    </citation>
    <scope>NUCLEOTIDE SEQUENCE [LARGE SCALE GENOMIC DNA]</scope>
    <source>
        <strain evidence="5 6">CGMCC 1.10181</strain>
    </source>
</reference>
<evidence type="ECO:0000259" key="4">
    <source>
        <dbReference type="PROSITE" id="PS51755"/>
    </source>
</evidence>
<dbReference type="SMART" id="SM00862">
    <property type="entry name" value="Trans_reg_C"/>
    <property type="match status" value="1"/>
</dbReference>
<dbReference type="PROSITE" id="PS51755">
    <property type="entry name" value="OMPR_PHOB"/>
    <property type="match status" value="1"/>
</dbReference>
<dbReference type="InterPro" id="IPR001867">
    <property type="entry name" value="OmpR/PhoB-type_DNA-bd"/>
</dbReference>
<dbReference type="Proteomes" id="UP001419910">
    <property type="component" value="Unassembled WGS sequence"/>
</dbReference>
<dbReference type="PANTHER" id="PTHR47691:SF3">
    <property type="entry name" value="HTH-TYPE TRANSCRIPTIONAL REGULATOR RV0890C-RELATED"/>
    <property type="match status" value="1"/>
</dbReference>
<name>A0ABU9XZ79_9SPHN</name>
<organism evidence="5 6">
    <name type="scientific">Sphingomonas oligophenolica</name>
    <dbReference type="NCBI Taxonomy" id="301154"/>
    <lineage>
        <taxon>Bacteria</taxon>
        <taxon>Pseudomonadati</taxon>
        <taxon>Pseudomonadota</taxon>
        <taxon>Alphaproteobacteria</taxon>
        <taxon>Sphingomonadales</taxon>
        <taxon>Sphingomonadaceae</taxon>
        <taxon>Sphingomonas</taxon>
    </lineage>
</organism>
<dbReference type="CDD" id="cd00383">
    <property type="entry name" value="trans_reg_C"/>
    <property type="match status" value="1"/>
</dbReference>
<accession>A0ABU9XZ79</accession>
<evidence type="ECO:0000313" key="5">
    <source>
        <dbReference type="EMBL" id="MEN2788869.1"/>
    </source>
</evidence>
<dbReference type="EMBL" id="JBDIME010000002">
    <property type="protein sequence ID" value="MEN2788869.1"/>
    <property type="molecule type" value="Genomic_DNA"/>
</dbReference>
<evidence type="ECO:0000256" key="1">
    <source>
        <dbReference type="ARBA" id="ARBA00023125"/>
    </source>
</evidence>
<dbReference type="InterPro" id="IPR016032">
    <property type="entry name" value="Sig_transdc_resp-reg_C-effctor"/>
</dbReference>
<dbReference type="Pfam" id="PF00486">
    <property type="entry name" value="Trans_reg_C"/>
    <property type="match status" value="1"/>
</dbReference>
<dbReference type="PANTHER" id="PTHR47691">
    <property type="entry name" value="REGULATOR-RELATED"/>
    <property type="match status" value="1"/>
</dbReference>
<feature type="DNA-binding region" description="OmpR/PhoB-type" evidence="2">
    <location>
        <begin position="29"/>
        <end position="127"/>
    </location>
</feature>
<comment type="caution">
    <text evidence="5">The sequence shown here is derived from an EMBL/GenBank/DDBJ whole genome shotgun (WGS) entry which is preliminary data.</text>
</comment>
<dbReference type="RefSeq" id="WP_343890870.1">
    <property type="nucleotide sequence ID" value="NZ_BAAAEH010000035.1"/>
</dbReference>
<feature type="region of interest" description="Disordered" evidence="3">
    <location>
        <begin position="1"/>
        <end position="23"/>
    </location>
</feature>
<dbReference type="SUPFAM" id="SSF46894">
    <property type="entry name" value="C-terminal effector domain of the bipartite response regulators"/>
    <property type="match status" value="1"/>
</dbReference>
<evidence type="ECO:0000256" key="2">
    <source>
        <dbReference type="PROSITE-ProRule" id="PRU01091"/>
    </source>
</evidence>
<keyword evidence="6" id="KW-1185">Reference proteome</keyword>
<gene>
    <name evidence="5" type="ORF">ABC974_04455</name>
</gene>
<dbReference type="Gene3D" id="1.10.10.10">
    <property type="entry name" value="Winged helix-like DNA-binding domain superfamily/Winged helix DNA-binding domain"/>
    <property type="match status" value="1"/>
</dbReference>
<keyword evidence="1 2" id="KW-0238">DNA-binding</keyword>
<evidence type="ECO:0000313" key="6">
    <source>
        <dbReference type="Proteomes" id="UP001419910"/>
    </source>
</evidence>
<dbReference type="InterPro" id="IPR036388">
    <property type="entry name" value="WH-like_DNA-bd_sf"/>
</dbReference>
<protein>
    <submittedName>
        <fullName evidence="5">Transcriptional regulator</fullName>
    </submittedName>
</protein>
<proteinExistence type="predicted"/>
<evidence type="ECO:0000256" key="3">
    <source>
        <dbReference type="SAM" id="MobiDB-lite"/>
    </source>
</evidence>
<sequence length="172" mass="18646">MPVVVPSNSVPPPAHGSEHASPSFHGSAGRVFAFGEFFLRPEQQSLVRQETPVRIGGRALDILTVLVERPGELVDKRTLMVRVWPETYVEETNLKVNVAGLRRALGDDPARPRYIATVVGRGYRFVAPVHFTGALAFASEGGPARAKPSIIELLETIDSVRQRLAQLSSPGG</sequence>